<evidence type="ECO:0000256" key="10">
    <source>
        <dbReference type="ARBA" id="ARBA00022984"/>
    </source>
</evidence>
<keyword evidence="4" id="KW-0436">Ligase</keyword>
<dbReference type="InterPro" id="IPR011095">
    <property type="entry name" value="Dala_Dala_lig_C"/>
</dbReference>
<evidence type="ECO:0000256" key="2">
    <source>
        <dbReference type="ARBA" id="ARBA00001946"/>
    </source>
</evidence>
<dbReference type="Pfam" id="PF07478">
    <property type="entry name" value="Dala_Dala_lig_C"/>
    <property type="match status" value="1"/>
</dbReference>
<dbReference type="Gene3D" id="3.30.1490.20">
    <property type="entry name" value="ATP-grasp fold, A domain"/>
    <property type="match status" value="1"/>
</dbReference>
<dbReference type="Pfam" id="PF01820">
    <property type="entry name" value="Dala_Dala_lig_N"/>
    <property type="match status" value="1"/>
</dbReference>
<dbReference type="InterPro" id="IPR005905">
    <property type="entry name" value="D_ala_D_ala"/>
</dbReference>
<dbReference type="InterPro" id="IPR013815">
    <property type="entry name" value="ATP_grasp_subdomain_1"/>
</dbReference>
<dbReference type="PIRSF" id="PIRSF039102">
    <property type="entry name" value="Ddl/VanB"/>
    <property type="match status" value="1"/>
</dbReference>
<protein>
    <submittedName>
        <fullName evidence="14">Unannotated protein</fullName>
    </submittedName>
</protein>
<evidence type="ECO:0000313" key="14">
    <source>
        <dbReference type="EMBL" id="CAB4531695.1"/>
    </source>
</evidence>
<keyword evidence="9" id="KW-0133">Cell shape</keyword>
<evidence type="ECO:0000256" key="8">
    <source>
        <dbReference type="ARBA" id="ARBA00022842"/>
    </source>
</evidence>
<dbReference type="AlphaFoldDB" id="A0A6J6AYV2"/>
<dbReference type="GO" id="GO:0005829">
    <property type="term" value="C:cytosol"/>
    <property type="evidence" value="ECO:0007669"/>
    <property type="project" value="TreeGrafter"/>
</dbReference>
<comment type="cofactor">
    <cofactor evidence="2">
        <name>Mg(2+)</name>
        <dbReference type="ChEBI" id="CHEBI:18420"/>
    </cofactor>
</comment>
<dbReference type="NCBIfam" id="TIGR01205">
    <property type="entry name" value="D_ala_D_alaTIGR"/>
    <property type="match status" value="1"/>
</dbReference>
<dbReference type="GO" id="GO:0046872">
    <property type="term" value="F:metal ion binding"/>
    <property type="evidence" value="ECO:0007669"/>
    <property type="project" value="UniProtKB-KW"/>
</dbReference>
<evidence type="ECO:0000256" key="3">
    <source>
        <dbReference type="ARBA" id="ARBA00010871"/>
    </source>
</evidence>
<keyword evidence="10" id="KW-0573">Peptidoglycan synthesis</keyword>
<comment type="cofactor">
    <cofactor evidence="1">
        <name>Mn(2+)</name>
        <dbReference type="ChEBI" id="CHEBI:29035"/>
    </cofactor>
</comment>
<evidence type="ECO:0000256" key="1">
    <source>
        <dbReference type="ARBA" id="ARBA00001936"/>
    </source>
</evidence>
<evidence type="ECO:0000256" key="12">
    <source>
        <dbReference type="ARBA" id="ARBA00023316"/>
    </source>
</evidence>
<dbReference type="EMBL" id="CAEZSB010000032">
    <property type="protein sequence ID" value="CAB4531695.1"/>
    <property type="molecule type" value="Genomic_DNA"/>
</dbReference>
<dbReference type="FunFam" id="3.30.470.20:FF:000008">
    <property type="entry name" value="D-alanine--D-alanine ligase"/>
    <property type="match status" value="1"/>
</dbReference>
<dbReference type="SUPFAM" id="SSF52440">
    <property type="entry name" value="PreATP-grasp domain"/>
    <property type="match status" value="1"/>
</dbReference>
<dbReference type="GO" id="GO:0008716">
    <property type="term" value="F:D-alanine-D-alanine ligase activity"/>
    <property type="evidence" value="ECO:0007669"/>
    <property type="project" value="InterPro"/>
</dbReference>
<keyword evidence="5" id="KW-0479">Metal-binding</keyword>
<keyword evidence="12" id="KW-0961">Cell wall biogenesis/degradation</keyword>
<keyword evidence="7" id="KW-0067">ATP-binding</keyword>
<dbReference type="HAMAP" id="MF_00047">
    <property type="entry name" value="Dala_Dala_lig"/>
    <property type="match status" value="1"/>
</dbReference>
<evidence type="ECO:0000256" key="6">
    <source>
        <dbReference type="ARBA" id="ARBA00022741"/>
    </source>
</evidence>
<evidence type="ECO:0000256" key="7">
    <source>
        <dbReference type="ARBA" id="ARBA00022840"/>
    </source>
</evidence>
<dbReference type="GO" id="GO:0008360">
    <property type="term" value="P:regulation of cell shape"/>
    <property type="evidence" value="ECO:0007669"/>
    <property type="project" value="UniProtKB-KW"/>
</dbReference>
<dbReference type="PROSITE" id="PS50975">
    <property type="entry name" value="ATP_GRASP"/>
    <property type="match status" value="1"/>
</dbReference>
<evidence type="ECO:0000256" key="11">
    <source>
        <dbReference type="ARBA" id="ARBA00023211"/>
    </source>
</evidence>
<dbReference type="PANTHER" id="PTHR23132:SF25">
    <property type="entry name" value="D-ALANINE--D-ALANINE LIGASE A"/>
    <property type="match status" value="1"/>
</dbReference>
<dbReference type="Gene3D" id="3.30.470.20">
    <property type="entry name" value="ATP-grasp fold, B domain"/>
    <property type="match status" value="1"/>
</dbReference>
<reference evidence="14" key="1">
    <citation type="submission" date="2020-05" db="EMBL/GenBank/DDBJ databases">
        <authorList>
            <person name="Chiriac C."/>
            <person name="Salcher M."/>
            <person name="Ghai R."/>
            <person name="Kavagutti S V."/>
        </authorList>
    </citation>
    <scope>NUCLEOTIDE SEQUENCE</scope>
</reference>
<dbReference type="PANTHER" id="PTHR23132">
    <property type="entry name" value="D-ALANINE--D-ALANINE LIGASE"/>
    <property type="match status" value="1"/>
</dbReference>
<keyword evidence="6" id="KW-0547">Nucleotide-binding</keyword>
<sequence>MSKQIVAIICGGPSSEHEVSCVSAGGVLKGLDRQRFEPLLIGITKSGTWVSLPVDYQLEIVDKKMPVIEDSGRYVELSQSGFSIDGQLLEIDCVFPVLHGEFGEDGKIQHLLDEAEMAYVGSGVSASAQAMDKAVAKLLFASSGMKVAHGIAVNAHDWRSAINSLEYPVFVKPSSGGSSRGTHKVKSSTDLESAITDALLYDSKVLIETAIVGREIECAVLERDGMVEASIVGEIIVNPKFEFYDFEAKYLDDATTVKIPADIPEMDADEIRRLAVASFHVLGCSGLARCDFFYTKDGEIIINEVNTMPGFTGTSVYPKLWQASGLTYTELISALIDTALSS</sequence>
<dbReference type="SUPFAM" id="SSF56059">
    <property type="entry name" value="Glutathione synthetase ATP-binding domain-like"/>
    <property type="match status" value="1"/>
</dbReference>
<dbReference type="NCBIfam" id="NF002378">
    <property type="entry name" value="PRK01372.1"/>
    <property type="match status" value="1"/>
</dbReference>
<dbReference type="GO" id="GO:0005524">
    <property type="term" value="F:ATP binding"/>
    <property type="evidence" value="ECO:0007669"/>
    <property type="project" value="UniProtKB-KW"/>
</dbReference>
<evidence type="ECO:0000256" key="9">
    <source>
        <dbReference type="ARBA" id="ARBA00022960"/>
    </source>
</evidence>
<evidence type="ECO:0000256" key="5">
    <source>
        <dbReference type="ARBA" id="ARBA00022723"/>
    </source>
</evidence>
<evidence type="ECO:0000256" key="4">
    <source>
        <dbReference type="ARBA" id="ARBA00022598"/>
    </source>
</evidence>
<dbReference type="InterPro" id="IPR011127">
    <property type="entry name" value="Dala_Dala_lig_N"/>
</dbReference>
<accession>A0A6J6AYV2</accession>
<proteinExistence type="inferred from homology"/>
<gene>
    <name evidence="14" type="ORF">UFOPK1395_00448</name>
</gene>
<name>A0A6J6AYV2_9ZZZZ</name>
<dbReference type="InterPro" id="IPR011761">
    <property type="entry name" value="ATP-grasp"/>
</dbReference>
<dbReference type="GO" id="GO:0009252">
    <property type="term" value="P:peptidoglycan biosynthetic process"/>
    <property type="evidence" value="ECO:0007669"/>
    <property type="project" value="UniProtKB-KW"/>
</dbReference>
<comment type="similarity">
    <text evidence="3">Belongs to the D-alanine--D-alanine ligase family.</text>
</comment>
<evidence type="ECO:0000259" key="13">
    <source>
        <dbReference type="PROSITE" id="PS50975"/>
    </source>
</evidence>
<keyword evidence="11" id="KW-0464">Manganese</keyword>
<organism evidence="14">
    <name type="scientific">freshwater metagenome</name>
    <dbReference type="NCBI Taxonomy" id="449393"/>
    <lineage>
        <taxon>unclassified sequences</taxon>
        <taxon>metagenomes</taxon>
        <taxon>ecological metagenomes</taxon>
    </lineage>
</organism>
<dbReference type="PROSITE" id="PS00844">
    <property type="entry name" value="DALA_DALA_LIGASE_2"/>
    <property type="match status" value="1"/>
</dbReference>
<dbReference type="Gene3D" id="3.40.50.20">
    <property type="match status" value="1"/>
</dbReference>
<keyword evidence="8" id="KW-0460">Magnesium</keyword>
<dbReference type="InterPro" id="IPR000291">
    <property type="entry name" value="D-Ala_lig_Van_CS"/>
</dbReference>
<dbReference type="GO" id="GO:0071555">
    <property type="term" value="P:cell wall organization"/>
    <property type="evidence" value="ECO:0007669"/>
    <property type="project" value="UniProtKB-KW"/>
</dbReference>
<dbReference type="NCBIfam" id="NF002528">
    <property type="entry name" value="PRK01966.1-4"/>
    <property type="match status" value="1"/>
</dbReference>
<feature type="domain" description="ATP-grasp" evidence="13">
    <location>
        <begin position="137"/>
        <end position="337"/>
    </location>
</feature>
<dbReference type="InterPro" id="IPR016185">
    <property type="entry name" value="PreATP-grasp_dom_sf"/>
</dbReference>